<feature type="compositionally biased region" description="Acidic residues" evidence="5">
    <location>
        <begin position="139"/>
        <end position="154"/>
    </location>
</feature>
<keyword evidence="3" id="KW-0238">DNA-binding</keyword>
<name>A0ABR2INX4_9EUKA</name>
<evidence type="ECO:0000256" key="1">
    <source>
        <dbReference type="ARBA" id="ARBA00006612"/>
    </source>
</evidence>
<proteinExistence type="inferred from homology"/>
<evidence type="ECO:0000256" key="5">
    <source>
        <dbReference type="SAM" id="MobiDB-lite"/>
    </source>
</evidence>
<organism evidence="6 7">
    <name type="scientific">Tritrichomonas musculus</name>
    <dbReference type="NCBI Taxonomy" id="1915356"/>
    <lineage>
        <taxon>Eukaryota</taxon>
        <taxon>Metamonada</taxon>
        <taxon>Parabasalia</taxon>
        <taxon>Tritrichomonadida</taxon>
        <taxon>Tritrichomonadidae</taxon>
        <taxon>Tritrichomonas</taxon>
    </lineage>
</organism>
<dbReference type="Pfam" id="PF15630">
    <property type="entry name" value="CENP-S"/>
    <property type="match status" value="1"/>
</dbReference>
<feature type="region of interest" description="Disordered" evidence="5">
    <location>
        <begin position="112"/>
        <end position="154"/>
    </location>
</feature>
<evidence type="ECO:0000256" key="2">
    <source>
        <dbReference type="ARBA" id="ARBA00022763"/>
    </source>
</evidence>
<dbReference type="InterPro" id="IPR009072">
    <property type="entry name" value="Histone-fold"/>
</dbReference>
<dbReference type="CDD" id="cd22919">
    <property type="entry name" value="HFD_CENP-S"/>
    <property type="match status" value="1"/>
</dbReference>
<keyword evidence="7" id="KW-1185">Reference proteome</keyword>
<evidence type="ECO:0000256" key="4">
    <source>
        <dbReference type="ARBA" id="ARBA00023204"/>
    </source>
</evidence>
<protein>
    <submittedName>
        <fullName evidence="6">MHF histone-fold complex component</fullName>
    </submittedName>
</protein>
<dbReference type="EMBL" id="JAPFFF010000015">
    <property type="protein sequence ID" value="KAK8866614.1"/>
    <property type="molecule type" value="Genomic_DNA"/>
</dbReference>
<reference evidence="6 7" key="1">
    <citation type="submission" date="2024-04" db="EMBL/GenBank/DDBJ databases">
        <title>Tritrichomonas musculus Genome.</title>
        <authorList>
            <person name="Alves-Ferreira E."/>
            <person name="Grigg M."/>
            <person name="Lorenzi H."/>
            <person name="Galac M."/>
        </authorList>
    </citation>
    <scope>NUCLEOTIDE SEQUENCE [LARGE SCALE GENOMIC DNA]</scope>
    <source>
        <strain evidence="6 7">EAF2021</strain>
    </source>
</reference>
<dbReference type="Gene3D" id="1.10.20.10">
    <property type="entry name" value="Histone, subunit A"/>
    <property type="match status" value="1"/>
</dbReference>
<evidence type="ECO:0000256" key="3">
    <source>
        <dbReference type="ARBA" id="ARBA00023125"/>
    </source>
</evidence>
<dbReference type="Proteomes" id="UP001470230">
    <property type="component" value="Unassembled WGS sequence"/>
</dbReference>
<dbReference type="PANTHER" id="PTHR22980:SF0">
    <property type="entry name" value="CENTROMERE PROTEIN S"/>
    <property type="match status" value="1"/>
</dbReference>
<gene>
    <name evidence="6" type="ORF">M9Y10_009580</name>
</gene>
<evidence type="ECO:0000313" key="6">
    <source>
        <dbReference type="EMBL" id="KAK8866614.1"/>
    </source>
</evidence>
<accession>A0ABR2INX4</accession>
<sequence length="154" mass="17613">MTLQRFLNGMDQDTMKIDEVQRNLLDALRYFVGKIVEQQLSPKVPSREFVSALTGLVFTLIVDHLPGELIAFSKHANRKVIQDDDIFLFTRKTSLCVHLKEYRILMGDSPKKTISRSKKSHKSNDNDNNSLNQPIDALVSDDTDDNNVYNDDDN</sequence>
<keyword evidence="4" id="KW-0234">DNA repair</keyword>
<dbReference type="InterPro" id="IPR029003">
    <property type="entry name" value="CENP-S/Mhf1"/>
</dbReference>
<comment type="similarity">
    <text evidence="1">Belongs to the TAF9 family. CENP-S/MHF1 subfamily.</text>
</comment>
<keyword evidence="2" id="KW-0227">DNA damage</keyword>
<evidence type="ECO:0000313" key="7">
    <source>
        <dbReference type="Proteomes" id="UP001470230"/>
    </source>
</evidence>
<dbReference type="PANTHER" id="PTHR22980">
    <property type="entry name" value="CORTISTATIN"/>
    <property type="match status" value="1"/>
</dbReference>
<comment type="caution">
    <text evidence="6">The sequence shown here is derived from an EMBL/GenBank/DDBJ whole genome shotgun (WGS) entry which is preliminary data.</text>
</comment>